<keyword evidence="2" id="KW-0813">Transport</keyword>
<proteinExistence type="inferred from homology"/>
<evidence type="ECO:0000256" key="1">
    <source>
        <dbReference type="ARBA" id="ARBA00010333"/>
    </source>
</evidence>
<keyword evidence="3 5" id="KW-0732">Signal</keyword>
<feature type="signal peptide" evidence="5">
    <location>
        <begin position="1"/>
        <end position="34"/>
    </location>
</feature>
<gene>
    <name evidence="7" type="ORF">ccrud_12420</name>
</gene>
<organism evidence="7 8">
    <name type="scientific">Corynebacterium crudilactis</name>
    <dbReference type="NCBI Taxonomy" id="1652495"/>
    <lineage>
        <taxon>Bacteria</taxon>
        <taxon>Bacillati</taxon>
        <taxon>Actinomycetota</taxon>
        <taxon>Actinomycetes</taxon>
        <taxon>Mycobacteriales</taxon>
        <taxon>Corynebacteriaceae</taxon>
        <taxon>Corynebacterium</taxon>
    </lineage>
</organism>
<evidence type="ECO:0000256" key="2">
    <source>
        <dbReference type="ARBA" id="ARBA00022448"/>
    </source>
</evidence>
<feature type="chain" id="PRO_5007999891" evidence="5">
    <location>
        <begin position="35"/>
        <end position="345"/>
    </location>
</feature>
<comment type="similarity">
    <text evidence="1">Belongs to the bacterial solute-binding protein 3 family.</text>
</comment>
<dbReference type="InterPro" id="IPR001638">
    <property type="entry name" value="Solute-binding_3/MltF_N"/>
</dbReference>
<sequence length="345" mass="37878">MNAFRRPLPRSTALGAALLAATLLVSCTPPPVEPAEPLTALDPNAGPPLPPDSDVEAPGEKEAIVESAEQWPGSLRPDDLTPEERIPEIINRGRIIVGVDQSQNLLSFRDPVTGELRGFEIELAKEISRDIFGDPNKVDFRFVGSADRLRSLDQGDVDIVIRSVAITDPRAKLVEFSTPYLRTQTRMLTMESSGIKSIADLPGHTICVTEGSTSLQRARSIAPGASLLKTRNWSDCLMALQQHQAQVILSDDVILSGIAAQDPYTKILDISLDSQSYGVAAAPTKSGTDSSGLIRQVNSTIERIRTDRTWWTMFNDWFGPYLWSYGPPPLQYIPEEEGVEDNDER</sequence>
<accession>A0A172QW98</accession>
<dbReference type="AlphaFoldDB" id="A0A172QW98"/>
<feature type="domain" description="Solute-binding protein family 3/N-terminal" evidence="6">
    <location>
        <begin position="94"/>
        <end position="321"/>
    </location>
</feature>
<reference evidence="7 8" key="1">
    <citation type="submission" date="2016-05" db="EMBL/GenBank/DDBJ databases">
        <title>Complete genome sequence of Corynebacterium crudilactis, a new Corynebacterium species isolated from raw cow's milk.</title>
        <authorList>
            <person name="Christian R."/>
            <person name="Zimmermann J."/>
            <person name="Lipski A."/>
            <person name="Kalinowski J."/>
        </authorList>
    </citation>
    <scope>NUCLEOTIDE SEQUENCE [LARGE SCALE GENOMIC DNA]</scope>
    <source>
        <strain evidence="7 8">JZ16</strain>
    </source>
</reference>
<keyword evidence="8" id="KW-1185">Reference proteome</keyword>
<feature type="region of interest" description="Disordered" evidence="4">
    <location>
        <begin position="29"/>
        <end position="59"/>
    </location>
</feature>
<dbReference type="GO" id="GO:0030288">
    <property type="term" value="C:outer membrane-bounded periplasmic space"/>
    <property type="evidence" value="ECO:0007669"/>
    <property type="project" value="TreeGrafter"/>
</dbReference>
<dbReference type="KEGG" id="ccjz:ccrud_12420"/>
<dbReference type="STRING" id="1652495.ccrud_12420"/>
<evidence type="ECO:0000313" key="8">
    <source>
        <dbReference type="Proteomes" id="UP000076929"/>
    </source>
</evidence>
<dbReference type="GO" id="GO:0005576">
    <property type="term" value="C:extracellular region"/>
    <property type="evidence" value="ECO:0007669"/>
    <property type="project" value="TreeGrafter"/>
</dbReference>
<dbReference type="Proteomes" id="UP000076929">
    <property type="component" value="Chromosome"/>
</dbReference>
<evidence type="ECO:0000256" key="5">
    <source>
        <dbReference type="SAM" id="SignalP"/>
    </source>
</evidence>
<dbReference type="InterPro" id="IPR051455">
    <property type="entry name" value="Bact_solute-bind_prot3"/>
</dbReference>
<dbReference type="Pfam" id="PF00497">
    <property type="entry name" value="SBP_bac_3"/>
    <property type="match status" value="1"/>
</dbReference>
<evidence type="ECO:0000259" key="6">
    <source>
        <dbReference type="SMART" id="SM00062"/>
    </source>
</evidence>
<dbReference type="PROSITE" id="PS51257">
    <property type="entry name" value="PROKAR_LIPOPROTEIN"/>
    <property type="match status" value="1"/>
</dbReference>
<dbReference type="PANTHER" id="PTHR30085:SF6">
    <property type="entry name" value="ABC TRANSPORTER GLUTAMINE-BINDING PROTEIN GLNH"/>
    <property type="match status" value="1"/>
</dbReference>
<dbReference type="PANTHER" id="PTHR30085">
    <property type="entry name" value="AMINO ACID ABC TRANSPORTER PERMEASE"/>
    <property type="match status" value="1"/>
</dbReference>
<name>A0A172QW98_9CORY</name>
<dbReference type="SMART" id="SM00062">
    <property type="entry name" value="PBPb"/>
    <property type="match status" value="1"/>
</dbReference>
<dbReference type="SUPFAM" id="SSF53850">
    <property type="entry name" value="Periplasmic binding protein-like II"/>
    <property type="match status" value="1"/>
</dbReference>
<dbReference type="OrthoDB" id="9807888at2"/>
<protein>
    <submittedName>
        <fullName evidence="7">ABC transporter</fullName>
    </submittedName>
</protein>
<evidence type="ECO:0000256" key="4">
    <source>
        <dbReference type="SAM" id="MobiDB-lite"/>
    </source>
</evidence>
<dbReference type="CDD" id="cd13690">
    <property type="entry name" value="PBP2_GluB"/>
    <property type="match status" value="1"/>
</dbReference>
<evidence type="ECO:0000256" key="3">
    <source>
        <dbReference type="ARBA" id="ARBA00022729"/>
    </source>
</evidence>
<dbReference type="RefSeq" id="WP_066568321.1">
    <property type="nucleotide sequence ID" value="NZ_CP015622.1"/>
</dbReference>
<evidence type="ECO:0000313" key="7">
    <source>
        <dbReference type="EMBL" id="ANE04921.1"/>
    </source>
</evidence>
<dbReference type="Gene3D" id="3.40.190.10">
    <property type="entry name" value="Periplasmic binding protein-like II"/>
    <property type="match status" value="2"/>
</dbReference>
<dbReference type="EMBL" id="CP015622">
    <property type="protein sequence ID" value="ANE04921.1"/>
    <property type="molecule type" value="Genomic_DNA"/>
</dbReference>
<dbReference type="GO" id="GO:0006865">
    <property type="term" value="P:amino acid transport"/>
    <property type="evidence" value="ECO:0007669"/>
    <property type="project" value="TreeGrafter"/>
</dbReference>